<keyword evidence="1" id="KW-0812">Transmembrane</keyword>
<name>A0A6L9LK24_9BACT</name>
<dbReference type="RefSeq" id="WP_163955250.1">
    <property type="nucleotide sequence ID" value="NZ_JAAFZH010000024.1"/>
</dbReference>
<evidence type="ECO:0000313" key="3">
    <source>
        <dbReference type="Proteomes" id="UP000474175"/>
    </source>
</evidence>
<protein>
    <submittedName>
        <fullName evidence="2">Uncharacterized protein</fullName>
    </submittedName>
</protein>
<evidence type="ECO:0000256" key="1">
    <source>
        <dbReference type="SAM" id="Phobius"/>
    </source>
</evidence>
<keyword evidence="1" id="KW-1133">Transmembrane helix</keyword>
<comment type="caution">
    <text evidence="2">The sequence shown here is derived from an EMBL/GenBank/DDBJ whole genome shotgun (WGS) entry which is preliminary data.</text>
</comment>
<keyword evidence="1" id="KW-0472">Membrane</keyword>
<proteinExistence type="predicted"/>
<sequence length="182" mass="20124">MALLHIGWVILNLSLAISLFIVSYRNFRGFSERYGSLASIVVFVLVASMCQSPAKQENKSPAGQYEHTVAFSGQTSHWSASHAIVLLDWPTLELNQGIYLTHPPKSDSVRIASQTFLTGTVVGVQWKPVTTFVDLGADKRIHYSASGVLEWRLLGLPVYSQSMSFEGDQAYNPDYADLSARL</sequence>
<gene>
    <name evidence="2" type="ORF">GK108_29845</name>
</gene>
<dbReference type="AlphaFoldDB" id="A0A6L9LK24"/>
<reference evidence="2 3" key="1">
    <citation type="submission" date="2020-02" db="EMBL/GenBank/DDBJ databases">
        <title>Draft genome sequence of two Spirosoma agri KCTC 52727 and Spirosoma terrae KCTC 52035.</title>
        <authorList>
            <person name="Rojas J."/>
            <person name="Ambika Manirajan B."/>
            <person name="Suarez C."/>
            <person name="Ratering S."/>
            <person name="Schnell S."/>
        </authorList>
    </citation>
    <scope>NUCLEOTIDE SEQUENCE [LARGE SCALE GENOMIC DNA]</scope>
    <source>
        <strain evidence="2 3">KCTC 52035</strain>
    </source>
</reference>
<evidence type="ECO:0000313" key="2">
    <source>
        <dbReference type="EMBL" id="NDU99118.1"/>
    </source>
</evidence>
<organism evidence="2 3">
    <name type="scientific">Spirosoma terrae</name>
    <dbReference type="NCBI Taxonomy" id="1968276"/>
    <lineage>
        <taxon>Bacteria</taxon>
        <taxon>Pseudomonadati</taxon>
        <taxon>Bacteroidota</taxon>
        <taxon>Cytophagia</taxon>
        <taxon>Cytophagales</taxon>
        <taxon>Cytophagaceae</taxon>
        <taxon>Spirosoma</taxon>
    </lineage>
</organism>
<keyword evidence="3" id="KW-1185">Reference proteome</keyword>
<dbReference type="Proteomes" id="UP000474175">
    <property type="component" value="Unassembled WGS sequence"/>
</dbReference>
<accession>A0A6L9LK24</accession>
<feature type="transmembrane region" description="Helical" evidence="1">
    <location>
        <begin position="6"/>
        <end position="24"/>
    </location>
</feature>
<dbReference type="EMBL" id="JAAFZH010000024">
    <property type="protein sequence ID" value="NDU99118.1"/>
    <property type="molecule type" value="Genomic_DNA"/>
</dbReference>